<comment type="caution">
    <text evidence="2">The sequence shown here is derived from an EMBL/GenBank/DDBJ whole genome shotgun (WGS) entry which is preliminary data.</text>
</comment>
<sequence length="245" mass="25644">MVRPTLPSSPIAAATDGLRRSPSTSSTRAPESASAMARFTAVVVLPSPGITDEITNECLPPVVTSANWRFVRSRRYSSAATPCGSLFITTALAVPFDSWRNLPRRGRSEMARRSPSDRTRVSRKWRSSARPMPRARPANSPSTTFCTRLGATGLVGTAAAEMVVALTFCPALLSSGAKSLPMDASCGPAAFAASAAIWAEDDRAVMSSIGEPSATLALIVSGVPAGSFSCCRSGSITTGELISCW</sequence>
<reference evidence="2" key="1">
    <citation type="submission" date="2019-08" db="EMBL/GenBank/DDBJ databases">
        <authorList>
            <person name="Kucharzyk K."/>
            <person name="Murdoch R.W."/>
            <person name="Higgins S."/>
            <person name="Loffler F."/>
        </authorList>
    </citation>
    <scope>NUCLEOTIDE SEQUENCE</scope>
</reference>
<feature type="compositionally biased region" description="Low complexity" evidence="1">
    <location>
        <begin position="20"/>
        <end position="33"/>
    </location>
</feature>
<protein>
    <submittedName>
        <fullName evidence="2">Uncharacterized protein</fullName>
    </submittedName>
</protein>
<name>A0A645EA63_9ZZZZ</name>
<dbReference type="EMBL" id="VSSQ01045036">
    <property type="protein sequence ID" value="MPM98914.1"/>
    <property type="molecule type" value="Genomic_DNA"/>
</dbReference>
<feature type="compositionally biased region" description="Low complexity" evidence="1">
    <location>
        <begin position="128"/>
        <end position="141"/>
    </location>
</feature>
<organism evidence="2">
    <name type="scientific">bioreactor metagenome</name>
    <dbReference type="NCBI Taxonomy" id="1076179"/>
    <lineage>
        <taxon>unclassified sequences</taxon>
        <taxon>metagenomes</taxon>
        <taxon>ecological metagenomes</taxon>
    </lineage>
</organism>
<evidence type="ECO:0000256" key="1">
    <source>
        <dbReference type="SAM" id="MobiDB-lite"/>
    </source>
</evidence>
<feature type="compositionally biased region" description="Basic and acidic residues" evidence="1">
    <location>
        <begin position="106"/>
        <end position="120"/>
    </location>
</feature>
<feature type="region of interest" description="Disordered" evidence="1">
    <location>
        <begin position="106"/>
        <end position="141"/>
    </location>
</feature>
<feature type="region of interest" description="Disordered" evidence="1">
    <location>
        <begin position="1"/>
        <end position="33"/>
    </location>
</feature>
<gene>
    <name evidence="2" type="ORF">SDC9_146104</name>
</gene>
<proteinExistence type="predicted"/>
<dbReference type="AlphaFoldDB" id="A0A645EA63"/>
<evidence type="ECO:0000313" key="2">
    <source>
        <dbReference type="EMBL" id="MPM98914.1"/>
    </source>
</evidence>
<accession>A0A645EA63</accession>